<feature type="compositionally biased region" description="Basic and acidic residues" evidence="1">
    <location>
        <begin position="479"/>
        <end position="488"/>
    </location>
</feature>
<feature type="compositionally biased region" description="Basic and acidic residues" evidence="1">
    <location>
        <begin position="573"/>
        <end position="595"/>
    </location>
</feature>
<dbReference type="SUPFAM" id="SSF46689">
    <property type="entry name" value="Homeodomain-like"/>
    <property type="match status" value="1"/>
</dbReference>
<dbReference type="CDD" id="cd00167">
    <property type="entry name" value="SANT"/>
    <property type="match status" value="1"/>
</dbReference>
<feature type="compositionally biased region" description="Basic residues" evidence="1">
    <location>
        <begin position="696"/>
        <end position="712"/>
    </location>
</feature>
<gene>
    <name evidence="3" type="ORF">ACHAWO_005426</name>
</gene>
<name>A0ABD3QDU4_9STRA</name>
<dbReference type="Pfam" id="PF00249">
    <property type="entry name" value="Myb_DNA-binding"/>
    <property type="match status" value="1"/>
</dbReference>
<feature type="region of interest" description="Disordered" evidence="1">
    <location>
        <begin position="479"/>
        <end position="652"/>
    </location>
</feature>
<dbReference type="EMBL" id="JALLPJ020000231">
    <property type="protein sequence ID" value="KAL3798011.1"/>
    <property type="molecule type" value="Genomic_DNA"/>
</dbReference>
<feature type="region of interest" description="Disordered" evidence="1">
    <location>
        <begin position="110"/>
        <end position="423"/>
    </location>
</feature>
<evidence type="ECO:0000313" key="3">
    <source>
        <dbReference type="EMBL" id="KAL3798011.1"/>
    </source>
</evidence>
<feature type="region of interest" description="Disordered" evidence="1">
    <location>
        <begin position="822"/>
        <end position="871"/>
    </location>
</feature>
<feature type="compositionally biased region" description="Polar residues" evidence="1">
    <location>
        <begin position="973"/>
        <end position="991"/>
    </location>
</feature>
<feature type="compositionally biased region" description="Polar residues" evidence="1">
    <location>
        <begin position="230"/>
        <end position="244"/>
    </location>
</feature>
<feature type="region of interest" description="Disordered" evidence="1">
    <location>
        <begin position="438"/>
        <end position="460"/>
    </location>
</feature>
<feature type="compositionally biased region" description="Basic and acidic residues" evidence="1">
    <location>
        <begin position="200"/>
        <end position="215"/>
    </location>
</feature>
<keyword evidence="4" id="KW-1185">Reference proteome</keyword>
<accession>A0ABD3QDU4</accession>
<dbReference type="SMART" id="SM00717">
    <property type="entry name" value="SANT"/>
    <property type="match status" value="1"/>
</dbReference>
<evidence type="ECO:0000259" key="2">
    <source>
        <dbReference type="PROSITE" id="PS51294"/>
    </source>
</evidence>
<feature type="compositionally biased region" description="Polar residues" evidence="1">
    <location>
        <begin position="635"/>
        <end position="647"/>
    </location>
</feature>
<feature type="compositionally biased region" description="Basic and acidic residues" evidence="1">
    <location>
        <begin position="616"/>
        <end position="634"/>
    </location>
</feature>
<sequence>MPSPRKVALNIGDVGYTFRKKFDAGWFTGKVVEIRPGAARGKDRRCRYEDGDTEDLSLADLNALAKQGSSSNPSSKSRPAAKRSSKRDRRPIRTLDEVWIAEQQEKQRMMLSSLNSAGKSVSTATSTEKCGKVGIEGTKKPSAKKKSMDAGKKSSSNSLVKDKACPRKDDDKTMDDETTEEDAQTTAVAVIVQDNPLGSGEEKSSEESGLMKRGFDAVSISCSQEDEVPKTSSHQQTLKSNEGSGSKKRGVDAVSSSCSQQDKVSKTSSHQQTLKSNEGSGSKKRGVDAVSSSCSQQDKVSKTSSHQQTLKSNEGSGSKKRGVDAVSSSCSQQDKVSKTSSHQQTLKSNEGSGSKKRGVDAVSSSCSQQDKVSKTSSHQQTLKSNEGSGSKKRGVDAVSSSCSQEDEVSKTSSHQQTLKSATEYVDCKGSSIEKVSLVNKGEQASHKGMESANPELRKPPAVDDCVITDEVANQSQVDYEAKNPEAEKPLAVQADYRQLTKAEEKSAVEREPEESVSKAASSSAGIEKSPQNPMVFDDMIVGQEDNIAKSDDREHPPQSRGDGVEVKTNGKSAVEKETEQSEIKSIEVKEPEKAFPESPPPASIRKTLRPLPLSKDIADEQMHDGALKPVKDGKLNSQAASLVTASDSKSDDVAYGKIAEKINAAIAATSRPHKEDPAKKKQKRSRSETPKDQAKKKQKKAPKEKAKKKQKKPHSEAPQDGSKYVSKHRQRYAPKTGSGTWTDQEEFFFRKGILICGVGKWKRVVKYVPSRSYNQIIGHAQIFKINYVDEWNEIKAIAEDLNMPFDEKMEWLTSKEEYKQFANQSEMEMPEEIKNSHSPAPADDDNSENTANHTNSPAASEPNVSNSGEDLPGVFNSSDLLNARLAQNVVFAQNAANANKLMLGGLDRPLLGLGGGLGGMPPSLLAGGGLGGLPALSSLGLSGSREELQQIANQSVMDKLEEKRKSSLPAYGHNSQNVANHTNPPAASESNVSILGEDLPGVFNASDLLNARLAQNAAFARNAANANSLLSGSTSGMLGGWDRPLIGLGGGLGGMPPSLLAGGWLGGLPARPSLGLGGDSLLGMHNHDLFDGSGRDMLNMSLVEIEQSAQRCLESIAQQQDLLSRLGRAKRIKVISAMLEQNHDSL</sequence>
<feature type="compositionally biased region" description="Basic residues" evidence="1">
    <location>
        <begin position="79"/>
        <end position="90"/>
    </location>
</feature>
<feature type="domain" description="HTH myb-type" evidence="2">
    <location>
        <begin position="733"/>
        <end position="788"/>
    </location>
</feature>
<feature type="compositionally biased region" description="Polar residues" evidence="1">
    <location>
        <begin position="290"/>
        <end position="316"/>
    </location>
</feature>
<feature type="region of interest" description="Disordered" evidence="1">
    <location>
        <begin position="665"/>
        <end position="738"/>
    </location>
</feature>
<feature type="compositionally biased region" description="Basic and acidic residues" evidence="1">
    <location>
        <begin position="672"/>
        <end position="695"/>
    </location>
</feature>
<feature type="region of interest" description="Disordered" evidence="1">
    <location>
        <begin position="62"/>
        <end position="98"/>
    </location>
</feature>
<feature type="compositionally biased region" description="Polar residues" evidence="1">
    <location>
        <begin position="326"/>
        <end position="352"/>
    </location>
</feature>
<reference evidence="3 4" key="1">
    <citation type="submission" date="2024-10" db="EMBL/GenBank/DDBJ databases">
        <title>Updated reference genomes for cyclostephanoid diatoms.</title>
        <authorList>
            <person name="Roberts W.R."/>
            <person name="Alverson A.J."/>
        </authorList>
    </citation>
    <scope>NUCLEOTIDE SEQUENCE [LARGE SCALE GENOMIC DNA]</scope>
    <source>
        <strain evidence="3 4">AJA010-31</strain>
    </source>
</reference>
<feature type="compositionally biased region" description="Basic and acidic residues" evidence="1">
    <location>
        <begin position="546"/>
        <end position="565"/>
    </location>
</feature>
<feature type="compositionally biased region" description="Basic and acidic residues" evidence="1">
    <location>
        <begin position="160"/>
        <end position="171"/>
    </location>
</feature>
<feature type="region of interest" description="Disordered" evidence="1">
    <location>
        <begin position="958"/>
        <end position="991"/>
    </location>
</feature>
<feature type="compositionally biased region" description="Low complexity" evidence="1">
    <location>
        <begin position="69"/>
        <end position="78"/>
    </location>
</feature>
<protein>
    <recommendedName>
        <fullName evidence="2">HTH myb-type domain-containing protein</fullName>
    </recommendedName>
</protein>
<dbReference type="PROSITE" id="PS51294">
    <property type="entry name" value="HTH_MYB"/>
    <property type="match status" value="1"/>
</dbReference>
<dbReference type="Proteomes" id="UP001530400">
    <property type="component" value="Unassembled WGS sequence"/>
</dbReference>
<dbReference type="InterPro" id="IPR017930">
    <property type="entry name" value="Myb_dom"/>
</dbReference>
<feature type="compositionally biased region" description="Polar residues" evidence="1">
    <location>
        <begin position="362"/>
        <end position="388"/>
    </location>
</feature>
<feature type="compositionally biased region" description="Acidic residues" evidence="1">
    <location>
        <begin position="172"/>
        <end position="183"/>
    </location>
</feature>
<feature type="compositionally biased region" description="Basic and acidic residues" evidence="1">
    <location>
        <begin position="498"/>
        <end position="516"/>
    </location>
</feature>
<organism evidence="3 4">
    <name type="scientific">Cyclotella atomus</name>
    <dbReference type="NCBI Taxonomy" id="382360"/>
    <lineage>
        <taxon>Eukaryota</taxon>
        <taxon>Sar</taxon>
        <taxon>Stramenopiles</taxon>
        <taxon>Ochrophyta</taxon>
        <taxon>Bacillariophyta</taxon>
        <taxon>Coscinodiscophyceae</taxon>
        <taxon>Thalassiosirophycidae</taxon>
        <taxon>Stephanodiscales</taxon>
        <taxon>Stephanodiscaceae</taxon>
        <taxon>Cyclotella</taxon>
    </lineage>
</organism>
<evidence type="ECO:0000313" key="4">
    <source>
        <dbReference type="Proteomes" id="UP001530400"/>
    </source>
</evidence>
<feature type="compositionally biased region" description="Polar residues" evidence="1">
    <location>
        <begin position="254"/>
        <end position="280"/>
    </location>
</feature>
<feature type="compositionally biased region" description="Polar residues" evidence="1">
    <location>
        <begin position="110"/>
        <end position="128"/>
    </location>
</feature>
<dbReference type="AlphaFoldDB" id="A0ABD3QDU4"/>
<feature type="compositionally biased region" description="Basic and acidic residues" evidence="1">
    <location>
        <begin position="443"/>
        <end position="460"/>
    </location>
</feature>
<feature type="compositionally biased region" description="Polar residues" evidence="1">
    <location>
        <begin position="410"/>
        <end position="420"/>
    </location>
</feature>
<dbReference type="InterPro" id="IPR001005">
    <property type="entry name" value="SANT/Myb"/>
</dbReference>
<dbReference type="InterPro" id="IPR009057">
    <property type="entry name" value="Homeodomain-like_sf"/>
</dbReference>
<comment type="caution">
    <text evidence="3">The sequence shown here is derived from an EMBL/GenBank/DDBJ whole genome shotgun (WGS) entry which is preliminary data.</text>
</comment>
<proteinExistence type="predicted"/>
<evidence type="ECO:0000256" key="1">
    <source>
        <dbReference type="SAM" id="MobiDB-lite"/>
    </source>
</evidence>
<feature type="compositionally biased region" description="Polar residues" evidence="1">
    <location>
        <begin position="848"/>
        <end position="868"/>
    </location>
</feature>